<proteinExistence type="predicted"/>
<dbReference type="EMBL" id="FNFM01000002">
    <property type="protein sequence ID" value="SDJ87972.1"/>
    <property type="molecule type" value="Genomic_DNA"/>
</dbReference>
<dbReference type="PANTHER" id="PTHR36436:SF6">
    <property type="entry name" value="SLL5081 PROTEIN"/>
    <property type="match status" value="1"/>
</dbReference>
<dbReference type="Proteomes" id="UP000199213">
    <property type="component" value="Unassembled WGS sequence"/>
</dbReference>
<accession>A0A1G8XBK6</accession>
<dbReference type="PANTHER" id="PTHR36436">
    <property type="entry name" value="SLL5081 PROTEIN"/>
    <property type="match status" value="1"/>
</dbReference>
<dbReference type="InterPro" id="IPR015315">
    <property type="entry name" value="DUF1963"/>
</dbReference>
<dbReference type="InterPro" id="IPR035948">
    <property type="entry name" value="YwqG-like_sf"/>
</dbReference>
<dbReference type="SUPFAM" id="SSF103032">
    <property type="entry name" value="Hypothetical protein YwqG"/>
    <property type="match status" value="1"/>
</dbReference>
<evidence type="ECO:0000313" key="2">
    <source>
        <dbReference type="Proteomes" id="UP000199213"/>
    </source>
</evidence>
<dbReference type="RefSeq" id="WP_092626758.1">
    <property type="nucleotide sequence ID" value="NZ_FNFM01000002.1"/>
</dbReference>
<reference evidence="2" key="1">
    <citation type="submission" date="2016-10" db="EMBL/GenBank/DDBJ databases">
        <authorList>
            <person name="Varghese N."/>
            <person name="Submissions S."/>
        </authorList>
    </citation>
    <scope>NUCLEOTIDE SEQUENCE [LARGE SCALE GENOMIC DNA]</scope>
    <source>
        <strain evidence="2">DSM 45460</strain>
    </source>
</reference>
<keyword evidence="2" id="KW-1185">Reference proteome</keyword>
<dbReference type="Pfam" id="PF09234">
    <property type="entry name" value="DUF1963"/>
    <property type="match status" value="1"/>
</dbReference>
<dbReference type="AlphaFoldDB" id="A0A1G8XBK6"/>
<dbReference type="Gene3D" id="2.30.320.10">
    <property type="entry name" value="YwqG-like"/>
    <property type="match status" value="1"/>
</dbReference>
<protein>
    <submittedName>
        <fullName evidence="1">Uncharacterized protein YwqG</fullName>
    </submittedName>
</protein>
<gene>
    <name evidence="1" type="ORF">SAMN04487820_102496</name>
</gene>
<evidence type="ECO:0000313" key="1">
    <source>
        <dbReference type="EMBL" id="SDJ87972.1"/>
    </source>
</evidence>
<sequence length="255" mass="27963">MSGIEQQREHLRHTLTEHVCTIEAERITAMAATSVALGTDSEAGAPLGVSRFGGDALLPPNTTWPEHESKPLELLAVLDLTAIAPINPELPLPRHGVLNFCYAPAEQLVTGLDLGDSDGWRVIHAHPETAVLTSPSQGTTRHRERALHGRALLTVPDLEDLPPDEAGELPDQLFDGYRGSREGEDEPAHRIGGWPDLIQEPVLGNSGEELLLAQLDSDERMKWMWGDCGSLYFLIGEQDLRAGDFSRVRLEMQCC</sequence>
<name>A0A1G8XBK6_ACTMZ</name>
<organism evidence="1 2">
    <name type="scientific">Actinopolyspora mzabensis</name>
    <dbReference type="NCBI Taxonomy" id="995066"/>
    <lineage>
        <taxon>Bacteria</taxon>
        <taxon>Bacillati</taxon>
        <taxon>Actinomycetota</taxon>
        <taxon>Actinomycetes</taxon>
        <taxon>Actinopolysporales</taxon>
        <taxon>Actinopolysporaceae</taxon>
        <taxon>Actinopolyspora</taxon>
    </lineage>
</organism>
<dbReference type="OrthoDB" id="4775619at2"/>